<accession>A0ABY5ZJB5</accession>
<proteinExistence type="predicted"/>
<sequence length="103" mass="11153">MVDLEQVAVMFRLRLIADGADAALRNRHFLEAVESEAIPAEMCYPTTTNSLRLGKTGAVSIARSPGSFPCSLRPAFGAAELWRSTTPSGRQCELEWLAALKAS</sequence>
<dbReference type="RefSeq" id="WP_260727227.1">
    <property type="nucleotide sequence ID" value="NZ_BAAABS010000033.1"/>
</dbReference>
<dbReference type="EMBL" id="CP073721">
    <property type="protein sequence ID" value="UWZ40848.1"/>
    <property type="molecule type" value="Genomic_DNA"/>
</dbReference>
<dbReference type="Proteomes" id="UP001058271">
    <property type="component" value="Chromosome"/>
</dbReference>
<evidence type="ECO:0000313" key="1">
    <source>
        <dbReference type="EMBL" id="UWZ40848.1"/>
    </source>
</evidence>
<keyword evidence="2" id="KW-1185">Reference proteome</keyword>
<reference evidence="1" key="1">
    <citation type="submission" date="2021-04" db="EMBL/GenBank/DDBJ databases">
        <title>Biosynthetic gene clusters of Dactylosporangioum roseum.</title>
        <authorList>
            <person name="Hartkoorn R.C."/>
            <person name="Beaudoing E."/>
            <person name="Hot D."/>
            <person name="Moureu S."/>
        </authorList>
    </citation>
    <scope>NUCLEOTIDE SEQUENCE</scope>
    <source>
        <strain evidence="1">NRRL B-16295</strain>
    </source>
</reference>
<name>A0ABY5ZJB5_9ACTN</name>
<gene>
    <name evidence="1" type="ORF">Drose_06200</name>
</gene>
<evidence type="ECO:0000313" key="2">
    <source>
        <dbReference type="Proteomes" id="UP001058271"/>
    </source>
</evidence>
<organism evidence="1 2">
    <name type="scientific">Dactylosporangium roseum</name>
    <dbReference type="NCBI Taxonomy" id="47989"/>
    <lineage>
        <taxon>Bacteria</taxon>
        <taxon>Bacillati</taxon>
        <taxon>Actinomycetota</taxon>
        <taxon>Actinomycetes</taxon>
        <taxon>Micromonosporales</taxon>
        <taxon>Micromonosporaceae</taxon>
        <taxon>Dactylosporangium</taxon>
    </lineage>
</organism>
<protein>
    <submittedName>
        <fullName evidence="1">Uncharacterized protein</fullName>
    </submittedName>
</protein>